<dbReference type="InterPro" id="IPR011763">
    <property type="entry name" value="COA_CT_C"/>
</dbReference>
<evidence type="ECO:0000256" key="3">
    <source>
        <dbReference type="SAM" id="MobiDB-lite"/>
    </source>
</evidence>
<keyword evidence="7" id="KW-1185">Reference proteome</keyword>
<evidence type="ECO:0000313" key="7">
    <source>
        <dbReference type="Proteomes" id="UP000638263"/>
    </source>
</evidence>
<comment type="similarity">
    <text evidence="1">Belongs to the AccD/PCCB family.</text>
</comment>
<feature type="region of interest" description="Disordered" evidence="3">
    <location>
        <begin position="488"/>
        <end position="516"/>
    </location>
</feature>
<evidence type="ECO:0000256" key="1">
    <source>
        <dbReference type="ARBA" id="ARBA00006102"/>
    </source>
</evidence>
<keyword evidence="2 6" id="KW-0808">Transferase</keyword>
<dbReference type="PRINTS" id="PR01070">
    <property type="entry name" value="ACCCTRFRASEB"/>
</dbReference>
<dbReference type="GO" id="GO:0016740">
    <property type="term" value="F:transferase activity"/>
    <property type="evidence" value="ECO:0007669"/>
    <property type="project" value="UniProtKB-KW"/>
</dbReference>
<evidence type="ECO:0000259" key="5">
    <source>
        <dbReference type="PROSITE" id="PS50989"/>
    </source>
</evidence>
<organism evidence="6 7">
    <name type="scientific">Nocardia jinanensis</name>
    <dbReference type="NCBI Taxonomy" id="382504"/>
    <lineage>
        <taxon>Bacteria</taxon>
        <taxon>Bacillati</taxon>
        <taxon>Actinomycetota</taxon>
        <taxon>Actinomycetes</taxon>
        <taxon>Mycobacteriales</taxon>
        <taxon>Nocardiaceae</taxon>
        <taxon>Nocardia</taxon>
    </lineage>
</organism>
<feature type="domain" description="CoA carboxyltransferase N-terminal" evidence="4">
    <location>
        <begin position="1"/>
        <end position="238"/>
    </location>
</feature>
<dbReference type="SUPFAM" id="SSF52096">
    <property type="entry name" value="ClpP/crotonase"/>
    <property type="match status" value="2"/>
</dbReference>
<accession>A0A917VWG0</accession>
<reference evidence="6" key="1">
    <citation type="journal article" date="2014" name="Int. J. Syst. Evol. Microbiol.">
        <title>Complete genome sequence of Corynebacterium casei LMG S-19264T (=DSM 44701T), isolated from a smear-ripened cheese.</title>
        <authorList>
            <consortium name="US DOE Joint Genome Institute (JGI-PGF)"/>
            <person name="Walter F."/>
            <person name="Albersmeier A."/>
            <person name="Kalinowski J."/>
            <person name="Ruckert C."/>
        </authorList>
    </citation>
    <scope>NUCLEOTIDE SEQUENCE</scope>
    <source>
        <strain evidence="6">CGMCC 4.3508</strain>
    </source>
</reference>
<proteinExistence type="inferred from homology"/>
<dbReference type="PANTHER" id="PTHR42995:SF5">
    <property type="entry name" value="ACETYL-COENZYME A CARBOXYLASE CARBOXYL TRANSFERASE SUBUNIT BETA, CHLOROPLASTIC"/>
    <property type="match status" value="1"/>
</dbReference>
<dbReference type="GO" id="GO:0006633">
    <property type="term" value="P:fatty acid biosynthetic process"/>
    <property type="evidence" value="ECO:0007669"/>
    <property type="project" value="InterPro"/>
</dbReference>
<feature type="domain" description="CoA carboxyltransferase C-terminal" evidence="5">
    <location>
        <begin position="233"/>
        <end position="478"/>
    </location>
</feature>
<dbReference type="Gene3D" id="3.90.226.10">
    <property type="entry name" value="2-enoyl-CoA Hydratase, Chain A, domain 1"/>
    <property type="match status" value="2"/>
</dbReference>
<dbReference type="RefSeq" id="WP_058853844.1">
    <property type="nucleotide sequence ID" value="NZ_BMMH01000008.1"/>
</dbReference>
<dbReference type="Proteomes" id="UP000638263">
    <property type="component" value="Unassembled WGS sequence"/>
</dbReference>
<dbReference type="GO" id="GO:0009317">
    <property type="term" value="C:acetyl-CoA carboxylase complex"/>
    <property type="evidence" value="ECO:0007669"/>
    <property type="project" value="InterPro"/>
</dbReference>
<dbReference type="InterPro" id="IPR034733">
    <property type="entry name" value="AcCoA_carboxyl_beta"/>
</dbReference>
<reference evidence="6" key="2">
    <citation type="submission" date="2020-09" db="EMBL/GenBank/DDBJ databases">
        <authorList>
            <person name="Sun Q."/>
            <person name="Zhou Y."/>
        </authorList>
    </citation>
    <scope>NUCLEOTIDE SEQUENCE</scope>
    <source>
        <strain evidence="6">CGMCC 4.3508</strain>
    </source>
</reference>
<dbReference type="InterPro" id="IPR011762">
    <property type="entry name" value="COA_CT_N"/>
</dbReference>
<dbReference type="GO" id="GO:0003989">
    <property type="term" value="F:acetyl-CoA carboxylase activity"/>
    <property type="evidence" value="ECO:0007669"/>
    <property type="project" value="InterPro"/>
</dbReference>
<comment type="caution">
    <text evidence="6">The sequence shown here is derived from an EMBL/GenBank/DDBJ whole genome shotgun (WGS) entry which is preliminary data.</text>
</comment>
<dbReference type="Pfam" id="PF01039">
    <property type="entry name" value="Carboxyl_trans"/>
    <property type="match status" value="1"/>
</dbReference>
<evidence type="ECO:0000256" key="2">
    <source>
        <dbReference type="ARBA" id="ARBA00022679"/>
    </source>
</evidence>
<evidence type="ECO:0000259" key="4">
    <source>
        <dbReference type="PROSITE" id="PS50980"/>
    </source>
</evidence>
<dbReference type="InterPro" id="IPR000438">
    <property type="entry name" value="Acetyl_CoA_COase_Trfase_b_su"/>
</dbReference>
<dbReference type="PANTHER" id="PTHR42995">
    <property type="entry name" value="ACETYL-COENZYME A CARBOXYLASE CARBOXYL TRANSFERASE SUBUNIT BETA, CHLOROPLASTIC"/>
    <property type="match status" value="1"/>
</dbReference>
<dbReference type="EMBL" id="BMMH01000008">
    <property type="protein sequence ID" value="GGL21212.1"/>
    <property type="molecule type" value="Genomic_DNA"/>
</dbReference>
<evidence type="ECO:0000313" key="6">
    <source>
        <dbReference type="EMBL" id="GGL21212.1"/>
    </source>
</evidence>
<dbReference type="InterPro" id="IPR029045">
    <property type="entry name" value="ClpP/crotonase-like_dom_sf"/>
</dbReference>
<gene>
    <name evidence="6" type="primary">accD3</name>
    <name evidence="6" type="ORF">GCM10011588_40120</name>
</gene>
<dbReference type="PROSITE" id="PS50980">
    <property type="entry name" value="COA_CT_NTER"/>
    <property type="match status" value="1"/>
</dbReference>
<sequence length="516" mass="54632">MTPPRIGSRQLLETLLDPGSFVSWDSPPLDVARTGIYRSALTRASAAAGTDESVLTGEGLLRGRRIAVIACEFGFLAGSVGVAAAERIVTAVERATELGLPLVASPTSGGTRMQEGTLAFVQMVKIAGAVTAHKSAGHPYVVYLRNPTMGGVFASWGSLGHITFAEPGALIGFLGPRVYEALYGHPFPEGVQTAENLYRSGVIDGVVEVAVFRRIAHRALSVLSGVVRLPDEAKTTAAQDVRPVGPAAEAWESVLASRRPDRPGLRELLRRTTQRVPLSGTGQGETDRTVVLALARFHGRPCVVFGHDRAHQDPEHTMGPAALREARRSMQLAAELELPLVLVIDTIGAALSKEAEERGLAPEIARCLADLVTLRTPTISVLLGQGTGGGALALLPADRVLAATHGWLAPLPPEGASAIVHRDTEHASELAAAQRIRSADLLADGIVDRIVPECPDAADEPVDFTRRMVEAIAGELAVLSAQPPAGLRATRQRRYRRLGVPTRNAGPDGYPETGLE</sequence>
<dbReference type="AlphaFoldDB" id="A0A917VWG0"/>
<name>A0A917VWG0_9NOCA</name>
<dbReference type="GO" id="GO:2001295">
    <property type="term" value="P:malonyl-CoA biosynthetic process"/>
    <property type="evidence" value="ECO:0007669"/>
    <property type="project" value="TreeGrafter"/>
</dbReference>
<protein>
    <submittedName>
        <fullName evidence="6">Acetyl-coenzyme A carboxylase carboxyl transferase subunit beta</fullName>
    </submittedName>
</protein>
<dbReference type="PROSITE" id="PS50989">
    <property type="entry name" value="COA_CT_CTER"/>
    <property type="match status" value="1"/>
</dbReference>